<keyword evidence="1" id="KW-0175">Coiled coil</keyword>
<accession>A0ABD4Z7D2</accession>
<feature type="coiled-coil region" evidence="1">
    <location>
        <begin position="34"/>
        <end position="110"/>
    </location>
</feature>
<dbReference type="Pfam" id="PF12644">
    <property type="entry name" value="DUF3782"/>
    <property type="match status" value="1"/>
</dbReference>
<keyword evidence="3" id="KW-1185">Reference proteome</keyword>
<dbReference type="EMBL" id="JASNVW010000003">
    <property type="protein sequence ID" value="MDK6028785.1"/>
    <property type="molecule type" value="Genomic_DNA"/>
</dbReference>
<dbReference type="Gene3D" id="1.20.5.340">
    <property type="match status" value="1"/>
</dbReference>
<sequence length="236" mass="27565">MASPTLSPEEKERILKTLEVDKEFRYALMGLLGFSEILDRVTKLEERFAKLEERFADLEERFTKLEERVSKLEERMLKLEERFADLEKRFLELENRFARIEEELRETRRVVVIIAHRFGVISEESFRQAMKYVVEDVLGVAKVEKWVYRDDDGFVYGYPSIVEVDVAIKDREHILIEVKSRASKADVSELHKIGLLYERREGVKPKLVIIAGFIDPDTHSLAKRLGVEVIPIITPA</sequence>
<evidence type="ECO:0000256" key="1">
    <source>
        <dbReference type="SAM" id="Coils"/>
    </source>
</evidence>
<dbReference type="Proteomes" id="UP001529235">
    <property type="component" value="Unassembled WGS sequence"/>
</dbReference>
<organism evidence="2 3">
    <name type="scientific">Ignisphaera cupida</name>
    <dbReference type="NCBI Taxonomy" id="3050454"/>
    <lineage>
        <taxon>Archaea</taxon>
        <taxon>Thermoproteota</taxon>
        <taxon>Thermoprotei</taxon>
        <taxon>Desulfurococcales</taxon>
        <taxon>Desulfurococcaceae</taxon>
        <taxon>Ignisphaera</taxon>
    </lineage>
</organism>
<evidence type="ECO:0000313" key="2">
    <source>
        <dbReference type="EMBL" id="MDK6028785.1"/>
    </source>
</evidence>
<dbReference type="AlphaFoldDB" id="A0ABD4Z7D2"/>
<protein>
    <submittedName>
        <fullName evidence="2">DUF3782 domain-containing protein</fullName>
    </submittedName>
</protein>
<gene>
    <name evidence="2" type="ORF">QPL79_05360</name>
</gene>
<proteinExistence type="predicted"/>
<dbReference type="InterPro" id="IPR024271">
    <property type="entry name" value="DUF3782"/>
</dbReference>
<dbReference type="SUPFAM" id="SSF52980">
    <property type="entry name" value="Restriction endonuclease-like"/>
    <property type="match status" value="1"/>
</dbReference>
<reference evidence="2 3" key="1">
    <citation type="submission" date="2023-05" db="EMBL/GenBank/DDBJ databases">
        <title>A new hyperthermophilic archaea 'Ignisphaera cupida' sp. nov. and description of the family 'Ignisphaeraceae' fam. nov.</title>
        <authorList>
            <person name="Podosokorskaya O.A."/>
            <person name="Elcheninov A.G."/>
            <person name="Klukina A."/>
            <person name="Merkel A.Y."/>
        </authorList>
    </citation>
    <scope>NUCLEOTIDE SEQUENCE [LARGE SCALE GENOMIC DNA]</scope>
    <source>
        <strain evidence="2 3">4213-co</strain>
    </source>
</reference>
<dbReference type="PANTHER" id="PTHR34314">
    <property type="entry name" value="CRENARCHAEAL PROTEIN, PUTATIVE-RELATED"/>
    <property type="match status" value="1"/>
</dbReference>
<dbReference type="InterPro" id="IPR012431">
    <property type="entry name" value="PDDEXK_10"/>
</dbReference>
<evidence type="ECO:0000313" key="3">
    <source>
        <dbReference type="Proteomes" id="UP001529235"/>
    </source>
</evidence>
<dbReference type="Pfam" id="PF07788">
    <property type="entry name" value="PDDEXK_10"/>
    <property type="match status" value="1"/>
</dbReference>
<dbReference type="InterPro" id="IPR011335">
    <property type="entry name" value="Restrct_endonuc-II-like"/>
</dbReference>
<dbReference type="RefSeq" id="WP_285273771.1">
    <property type="nucleotide sequence ID" value="NZ_JASNVW010000003.1"/>
</dbReference>
<name>A0ABD4Z7D2_9CREN</name>
<dbReference type="PANTHER" id="PTHR34314:SF6">
    <property type="entry name" value="DUF3782 DOMAIN-CONTAINING PROTEIN"/>
    <property type="match status" value="1"/>
</dbReference>
<comment type="caution">
    <text evidence="2">The sequence shown here is derived from an EMBL/GenBank/DDBJ whole genome shotgun (WGS) entry which is preliminary data.</text>
</comment>